<dbReference type="Proteomes" id="UP000009172">
    <property type="component" value="Unassembled WGS sequence"/>
</dbReference>
<proteinExistence type="predicted"/>
<gene>
    <name evidence="2" type="ORF">TESG_03158</name>
</gene>
<organism evidence="2 3">
    <name type="scientific">Trichophyton tonsurans (strain CBS 112818)</name>
    <name type="common">Scalp ringworm fungus</name>
    <dbReference type="NCBI Taxonomy" id="647933"/>
    <lineage>
        <taxon>Eukaryota</taxon>
        <taxon>Fungi</taxon>
        <taxon>Dikarya</taxon>
        <taxon>Ascomycota</taxon>
        <taxon>Pezizomycotina</taxon>
        <taxon>Eurotiomycetes</taxon>
        <taxon>Eurotiomycetidae</taxon>
        <taxon>Onygenales</taxon>
        <taxon>Arthrodermataceae</taxon>
        <taxon>Trichophyton</taxon>
    </lineage>
</organism>
<protein>
    <submittedName>
        <fullName evidence="2">Uncharacterized protein</fullName>
    </submittedName>
</protein>
<feature type="region of interest" description="Disordered" evidence="1">
    <location>
        <begin position="183"/>
        <end position="202"/>
    </location>
</feature>
<evidence type="ECO:0000313" key="3">
    <source>
        <dbReference type="Proteomes" id="UP000009172"/>
    </source>
</evidence>
<dbReference type="EMBL" id="GG698489">
    <property type="protein sequence ID" value="EGD95689.1"/>
    <property type="molecule type" value="Genomic_DNA"/>
</dbReference>
<feature type="compositionally biased region" description="Polar residues" evidence="1">
    <location>
        <begin position="42"/>
        <end position="59"/>
    </location>
</feature>
<dbReference type="HOGENOM" id="CLU_1587662_0_0_1"/>
<dbReference type="AlphaFoldDB" id="F2RWL5"/>
<name>F2RWL5_TRIT1</name>
<sequence>MFQRIFLAYSVSEVEYGCMQEATPKAADIDSDPAGEFRSLNDRLTSGSTEQTKESQNLESQGEVLRQLQSLAQIYTQGMAFQSYICMLGYATMGYATPYRQSYEYHRDDIKSQSVELLGIGNGMIILRKIEVGMRKLSYLRLKSIMRYVLRAETIDMSYLLGTLPGRSSEDNKNDPRIRVTQLVFESDDEGEESNAVDDLSK</sequence>
<feature type="compositionally biased region" description="Acidic residues" evidence="1">
    <location>
        <begin position="186"/>
        <end position="196"/>
    </location>
</feature>
<evidence type="ECO:0000256" key="1">
    <source>
        <dbReference type="SAM" id="MobiDB-lite"/>
    </source>
</evidence>
<reference evidence="3" key="1">
    <citation type="journal article" date="2012" name="MBio">
        <title>Comparative genome analysis of Trichophyton rubrum and related dermatophytes reveals candidate genes involved in infection.</title>
        <authorList>
            <person name="Martinez D.A."/>
            <person name="Oliver B.G."/>
            <person name="Graeser Y."/>
            <person name="Goldberg J.M."/>
            <person name="Li W."/>
            <person name="Martinez-Rossi N.M."/>
            <person name="Monod M."/>
            <person name="Shelest E."/>
            <person name="Barton R.C."/>
            <person name="Birch E."/>
            <person name="Brakhage A.A."/>
            <person name="Chen Z."/>
            <person name="Gurr S.J."/>
            <person name="Heiman D."/>
            <person name="Heitman J."/>
            <person name="Kosti I."/>
            <person name="Rossi A."/>
            <person name="Saif S."/>
            <person name="Samalova M."/>
            <person name="Saunders C.W."/>
            <person name="Shea T."/>
            <person name="Summerbell R.C."/>
            <person name="Xu J."/>
            <person name="Young S."/>
            <person name="Zeng Q."/>
            <person name="Birren B.W."/>
            <person name="Cuomo C.A."/>
            <person name="White T.C."/>
        </authorList>
    </citation>
    <scope>NUCLEOTIDE SEQUENCE [LARGE SCALE GENOMIC DNA]</scope>
    <source>
        <strain evidence="3">CBS 112818</strain>
    </source>
</reference>
<feature type="region of interest" description="Disordered" evidence="1">
    <location>
        <begin position="38"/>
        <end position="59"/>
    </location>
</feature>
<accession>F2RWL5</accession>
<evidence type="ECO:0000313" key="2">
    <source>
        <dbReference type="EMBL" id="EGD95689.1"/>
    </source>
</evidence>
<keyword evidence="3" id="KW-1185">Reference proteome</keyword>